<dbReference type="Proteomes" id="UP000294614">
    <property type="component" value="Unassembled WGS sequence"/>
</dbReference>
<keyword evidence="4" id="KW-0949">S-adenosyl-L-methionine</keyword>
<dbReference type="InterPro" id="IPR013785">
    <property type="entry name" value="Aldolase_TIM"/>
</dbReference>
<dbReference type="NCBIfam" id="TIGR02495">
    <property type="entry name" value="NrdG2"/>
    <property type="match status" value="1"/>
</dbReference>
<protein>
    <submittedName>
        <fullName evidence="10">Pyruvate formate lyase activating enzyme</fullName>
    </submittedName>
</protein>
<evidence type="ECO:0000256" key="5">
    <source>
        <dbReference type="ARBA" id="ARBA00022723"/>
    </source>
</evidence>
<dbReference type="PROSITE" id="PS51918">
    <property type="entry name" value="RADICAL_SAM"/>
    <property type="match status" value="1"/>
</dbReference>
<evidence type="ECO:0000256" key="4">
    <source>
        <dbReference type="ARBA" id="ARBA00022691"/>
    </source>
</evidence>
<dbReference type="GO" id="GO:0046872">
    <property type="term" value="F:metal ion binding"/>
    <property type="evidence" value="ECO:0007669"/>
    <property type="project" value="UniProtKB-KW"/>
</dbReference>
<comment type="cofactor">
    <cofactor evidence="1">
        <name>[4Fe-4S] cluster</name>
        <dbReference type="ChEBI" id="CHEBI:49883"/>
    </cofactor>
</comment>
<dbReference type="PANTHER" id="PTHR11228:SF27">
    <property type="entry name" value="GLYCYL-RADICAL ENZYME ACTIVATING ENZYME MJ1227-RELATED"/>
    <property type="match status" value="1"/>
</dbReference>
<dbReference type="Pfam" id="PF04055">
    <property type="entry name" value="Radical_SAM"/>
    <property type="match status" value="1"/>
</dbReference>
<keyword evidence="3" id="KW-0004">4Fe-4S</keyword>
<dbReference type="CDD" id="cd01335">
    <property type="entry name" value="Radical_SAM"/>
    <property type="match status" value="1"/>
</dbReference>
<evidence type="ECO:0000313" key="11">
    <source>
        <dbReference type="Proteomes" id="UP000294614"/>
    </source>
</evidence>
<dbReference type="InterPro" id="IPR058240">
    <property type="entry name" value="rSAM_sf"/>
</dbReference>
<dbReference type="SFLD" id="SFLDS00029">
    <property type="entry name" value="Radical_SAM"/>
    <property type="match status" value="2"/>
</dbReference>
<keyword evidence="6" id="KW-0560">Oxidoreductase</keyword>
<dbReference type="SFLD" id="SFLDG01094">
    <property type="entry name" value="Uncharacterised_Radical_SAM_Su"/>
    <property type="match status" value="1"/>
</dbReference>
<dbReference type="InterPro" id="IPR050377">
    <property type="entry name" value="Radical_SAM_PqqE_MftC-like"/>
</dbReference>
<feature type="domain" description="Radical SAM core" evidence="9">
    <location>
        <begin position="18"/>
        <end position="225"/>
    </location>
</feature>
<dbReference type="SFLD" id="SFLDG01067">
    <property type="entry name" value="SPASM/twitch_domain_containing"/>
    <property type="match status" value="1"/>
</dbReference>
<keyword evidence="11" id="KW-1185">Reference proteome</keyword>
<keyword evidence="5" id="KW-0479">Metal-binding</keyword>
<dbReference type="AlphaFoldDB" id="A0A4R1KDC0"/>
<dbReference type="SMART" id="SM00729">
    <property type="entry name" value="Elp3"/>
    <property type="match status" value="1"/>
</dbReference>
<sequence>MAVEDFFLADYQHVSLMEYPGKISSIAFTHGCNLRCRYCHNPALVAGRKGSNRLPDFLDYLKGKDIEAVALTGGEPLLADDIAGFLKGIVDMGLAVKLDTNGFLPNRLKKVLSAGLVDYVAVDLKAFNDVDLKAIVRTNHKLDSFFRTLDVLKTSGVPFEIRHTIWKMPSEADVASVAEHVGDAPLFVQTLRDVRMLDKSYKPEIFDRSAAVELFEKYFKDVWVR</sequence>
<name>A0A4R1KDC0_9BACT</name>
<evidence type="ECO:0000313" key="10">
    <source>
        <dbReference type="EMBL" id="TCK62562.1"/>
    </source>
</evidence>
<dbReference type="GO" id="GO:0016829">
    <property type="term" value="F:lyase activity"/>
    <property type="evidence" value="ECO:0007669"/>
    <property type="project" value="UniProtKB-KW"/>
</dbReference>
<comment type="caution">
    <text evidence="10">The sequence shown here is derived from an EMBL/GenBank/DDBJ whole genome shotgun (WGS) entry which is preliminary data.</text>
</comment>
<dbReference type="RefSeq" id="WP_132872709.1">
    <property type="nucleotide sequence ID" value="NZ_SMGG01000003.1"/>
</dbReference>
<keyword evidence="10" id="KW-0670">Pyruvate</keyword>
<dbReference type="InterPro" id="IPR006638">
    <property type="entry name" value="Elp3/MiaA/NifB-like_rSAM"/>
</dbReference>
<accession>A0A4R1KDC0</accession>
<dbReference type="SUPFAM" id="SSF102114">
    <property type="entry name" value="Radical SAM enzymes"/>
    <property type="match status" value="1"/>
</dbReference>
<dbReference type="OrthoDB" id="9782387at2"/>
<dbReference type="GO" id="GO:0016491">
    <property type="term" value="F:oxidoreductase activity"/>
    <property type="evidence" value="ECO:0007669"/>
    <property type="project" value="UniProtKB-KW"/>
</dbReference>
<evidence type="ECO:0000259" key="9">
    <source>
        <dbReference type="PROSITE" id="PS51918"/>
    </source>
</evidence>
<proteinExistence type="inferred from homology"/>
<dbReference type="EMBL" id="SMGG01000003">
    <property type="protein sequence ID" value="TCK62562.1"/>
    <property type="molecule type" value="Genomic_DNA"/>
</dbReference>
<dbReference type="InterPro" id="IPR012840">
    <property type="entry name" value="NrdG2"/>
</dbReference>
<dbReference type="PANTHER" id="PTHR11228">
    <property type="entry name" value="RADICAL SAM DOMAIN PROTEIN"/>
    <property type="match status" value="1"/>
</dbReference>
<keyword evidence="10" id="KW-0456">Lyase</keyword>
<evidence type="ECO:0000256" key="8">
    <source>
        <dbReference type="ARBA" id="ARBA00023014"/>
    </source>
</evidence>
<organism evidence="10 11">
    <name type="scientific">Seleniivibrio woodruffii</name>
    <dbReference type="NCBI Taxonomy" id="1078050"/>
    <lineage>
        <taxon>Bacteria</taxon>
        <taxon>Pseudomonadati</taxon>
        <taxon>Deferribacterota</taxon>
        <taxon>Deferribacteres</taxon>
        <taxon>Deferribacterales</taxon>
        <taxon>Geovibrionaceae</taxon>
        <taxon>Seleniivibrio</taxon>
    </lineage>
</organism>
<evidence type="ECO:0000256" key="3">
    <source>
        <dbReference type="ARBA" id="ARBA00022485"/>
    </source>
</evidence>
<comment type="similarity">
    <text evidence="2">Belongs to the organic radical-activating enzymes family.</text>
</comment>
<gene>
    <name evidence="10" type="ORF">C8D98_1091</name>
</gene>
<keyword evidence="7" id="KW-0408">Iron</keyword>
<evidence type="ECO:0000256" key="6">
    <source>
        <dbReference type="ARBA" id="ARBA00023002"/>
    </source>
</evidence>
<dbReference type="PROSITE" id="PS01087">
    <property type="entry name" value="RADICAL_ACTIVATING"/>
    <property type="match status" value="1"/>
</dbReference>
<dbReference type="GO" id="GO:0051539">
    <property type="term" value="F:4 iron, 4 sulfur cluster binding"/>
    <property type="evidence" value="ECO:0007669"/>
    <property type="project" value="UniProtKB-KW"/>
</dbReference>
<dbReference type="InterPro" id="IPR001989">
    <property type="entry name" value="Radical_activat_CS"/>
</dbReference>
<evidence type="ECO:0000256" key="2">
    <source>
        <dbReference type="ARBA" id="ARBA00009777"/>
    </source>
</evidence>
<dbReference type="Gene3D" id="3.20.20.70">
    <property type="entry name" value="Aldolase class I"/>
    <property type="match status" value="1"/>
</dbReference>
<evidence type="ECO:0000256" key="1">
    <source>
        <dbReference type="ARBA" id="ARBA00001966"/>
    </source>
</evidence>
<keyword evidence="8" id="KW-0411">Iron-sulfur</keyword>
<reference evidence="10 11" key="1">
    <citation type="submission" date="2019-03" db="EMBL/GenBank/DDBJ databases">
        <title>Genomic Encyclopedia of Type Strains, Phase IV (KMG-IV): sequencing the most valuable type-strain genomes for metagenomic binning, comparative biology and taxonomic classification.</title>
        <authorList>
            <person name="Goeker M."/>
        </authorList>
    </citation>
    <scope>NUCLEOTIDE SEQUENCE [LARGE SCALE GENOMIC DNA]</scope>
    <source>
        <strain evidence="10 11">DSM 24984</strain>
    </source>
</reference>
<dbReference type="InterPro" id="IPR007197">
    <property type="entry name" value="rSAM"/>
</dbReference>
<evidence type="ECO:0000256" key="7">
    <source>
        <dbReference type="ARBA" id="ARBA00023004"/>
    </source>
</evidence>